<dbReference type="SUPFAM" id="SSF51556">
    <property type="entry name" value="Metallo-dependent hydrolases"/>
    <property type="match status" value="1"/>
</dbReference>
<dbReference type="Pfam" id="PF07969">
    <property type="entry name" value="Amidohydro_3"/>
    <property type="match status" value="1"/>
</dbReference>
<name>A0A4R7HYZ7_9ACTN</name>
<dbReference type="InterPro" id="IPR011059">
    <property type="entry name" value="Metal-dep_hydrolase_composite"/>
</dbReference>
<evidence type="ECO:0000313" key="3">
    <source>
        <dbReference type="Proteomes" id="UP000294558"/>
    </source>
</evidence>
<dbReference type="GO" id="GO:0005829">
    <property type="term" value="C:cytosol"/>
    <property type="evidence" value="ECO:0007669"/>
    <property type="project" value="TreeGrafter"/>
</dbReference>
<gene>
    <name evidence="2" type="ORF">BDK89_1909</name>
</gene>
<sequence>MMVHYRGSMHDLVIRRGNVIDGSGGPARNADIAIDGDRVVEVGSDVGAGTREIDADGLLVTPGFVDVHTHYDAQATWDPYLTPSSWHGVTTAVMGNCGVGFAPAQPDKHEWLIEVMEGVEDIPGTALTEGIQWEWESFTEYLDALDRRHYVLDLGAQVPHSAVRGYVMGDRSGVNNPATADDLERMASIVADGLRAGALGFSTSRTPLHKSKSGELVPGTMVESDELFAIAAAMQDVGHGVFQFAPEHAILPEREWPWMRELASRFGRTVSVNFSQFDQAPDLWREVLDKLDEAIADGIPIVAQVHGRTVGLLMCLEGSYHPLMFHPAYGEIADLPLAERCAALRSGPVRDRLIAETPDDDGFFEKVVLGTMWKTWAVADGDIDYEPHPDDSIGSVAGRTGVSPIELVIDHLLSADGHGMLYSPFFNYSYGDLSFNYEAHMHPGTRMGLADAGAHVRVICDGGCPTFMLTHWTRDRTRGPKMPLEYVVHRQTRQTAELYGLGDRGLLAPGMRADINVIDYDALTFGKPRMAWDLPGGAPRLVQKASGYRHTFCAGVETVTDDEFTGELPGRLVRGPR</sequence>
<organism evidence="2 3">
    <name type="scientific">Ilumatobacter fluminis</name>
    <dbReference type="NCBI Taxonomy" id="467091"/>
    <lineage>
        <taxon>Bacteria</taxon>
        <taxon>Bacillati</taxon>
        <taxon>Actinomycetota</taxon>
        <taxon>Acidimicrobiia</taxon>
        <taxon>Acidimicrobiales</taxon>
        <taxon>Ilumatobacteraceae</taxon>
        <taxon>Ilumatobacter</taxon>
    </lineage>
</organism>
<dbReference type="GO" id="GO:0016812">
    <property type="term" value="F:hydrolase activity, acting on carbon-nitrogen (but not peptide) bonds, in cyclic amides"/>
    <property type="evidence" value="ECO:0007669"/>
    <property type="project" value="TreeGrafter"/>
</dbReference>
<accession>A0A4R7HYZ7</accession>
<dbReference type="PANTHER" id="PTHR11647">
    <property type="entry name" value="HYDRANTOINASE/DIHYDROPYRIMIDINASE FAMILY MEMBER"/>
    <property type="match status" value="1"/>
</dbReference>
<dbReference type="Gene3D" id="3.20.20.140">
    <property type="entry name" value="Metal-dependent hydrolases"/>
    <property type="match status" value="2"/>
</dbReference>
<dbReference type="AlphaFoldDB" id="A0A4R7HYZ7"/>
<dbReference type="CDD" id="cd01297">
    <property type="entry name" value="D-aminoacylase"/>
    <property type="match status" value="1"/>
</dbReference>
<dbReference type="Gene3D" id="2.30.40.10">
    <property type="entry name" value="Urease, subunit C, domain 1"/>
    <property type="match status" value="1"/>
</dbReference>
<protein>
    <submittedName>
        <fullName evidence="2">N-acyl-D-aspartate/D-glutamate deacylase</fullName>
    </submittedName>
</protein>
<proteinExistence type="predicted"/>
<dbReference type="InterPro" id="IPR013108">
    <property type="entry name" value="Amidohydro_3"/>
</dbReference>
<dbReference type="SUPFAM" id="SSF51338">
    <property type="entry name" value="Composite domain of metallo-dependent hydrolases"/>
    <property type="match status" value="1"/>
</dbReference>
<feature type="domain" description="Amidohydrolase 3" evidence="1">
    <location>
        <begin position="51"/>
        <end position="556"/>
    </location>
</feature>
<evidence type="ECO:0000313" key="2">
    <source>
        <dbReference type="EMBL" id="TDT16325.1"/>
    </source>
</evidence>
<dbReference type="InterPro" id="IPR032466">
    <property type="entry name" value="Metal_Hydrolase"/>
</dbReference>
<dbReference type="Proteomes" id="UP000294558">
    <property type="component" value="Unassembled WGS sequence"/>
</dbReference>
<reference evidence="2 3" key="1">
    <citation type="submission" date="2019-03" db="EMBL/GenBank/DDBJ databases">
        <title>Sequencing the genomes of 1000 actinobacteria strains.</title>
        <authorList>
            <person name="Klenk H.-P."/>
        </authorList>
    </citation>
    <scope>NUCLEOTIDE SEQUENCE [LARGE SCALE GENOMIC DNA]</scope>
    <source>
        <strain evidence="2 3">DSM 18936</strain>
    </source>
</reference>
<dbReference type="PANTHER" id="PTHR11647:SF1">
    <property type="entry name" value="COLLAPSIN RESPONSE MEDIATOR PROTEIN"/>
    <property type="match status" value="1"/>
</dbReference>
<keyword evidence="3" id="KW-1185">Reference proteome</keyword>
<dbReference type="InterPro" id="IPR050378">
    <property type="entry name" value="Metallo-dep_Hydrolases_sf"/>
</dbReference>
<comment type="caution">
    <text evidence="2">The sequence shown here is derived from an EMBL/GenBank/DDBJ whole genome shotgun (WGS) entry which is preliminary data.</text>
</comment>
<dbReference type="EMBL" id="SOAU01000001">
    <property type="protein sequence ID" value="TDT16325.1"/>
    <property type="molecule type" value="Genomic_DNA"/>
</dbReference>
<evidence type="ECO:0000259" key="1">
    <source>
        <dbReference type="Pfam" id="PF07969"/>
    </source>
</evidence>